<keyword evidence="2" id="KW-1003">Cell membrane</keyword>
<dbReference type="Pfam" id="PF06977">
    <property type="entry name" value="SdiA-regulated"/>
    <property type="match status" value="1"/>
</dbReference>
<evidence type="ECO:0000256" key="1">
    <source>
        <dbReference type="ARBA" id="ARBA00004236"/>
    </source>
</evidence>
<protein>
    <submittedName>
        <fullName evidence="4">SdiA-regulated domain-containing protein</fullName>
    </submittedName>
</protein>
<dbReference type="InterPro" id="IPR009722">
    <property type="entry name" value="YjiK/CarP"/>
</dbReference>
<keyword evidence="5" id="KW-1185">Reference proteome</keyword>
<evidence type="ECO:0000313" key="5">
    <source>
        <dbReference type="Proteomes" id="UP001595967"/>
    </source>
</evidence>
<reference evidence="5" key="1">
    <citation type="journal article" date="2019" name="Int. J. Syst. Evol. Microbiol.">
        <title>The Global Catalogue of Microorganisms (GCM) 10K type strain sequencing project: providing services to taxonomists for standard genome sequencing and annotation.</title>
        <authorList>
            <consortium name="The Broad Institute Genomics Platform"/>
            <consortium name="The Broad Institute Genome Sequencing Center for Infectious Disease"/>
            <person name="Wu L."/>
            <person name="Ma J."/>
        </authorList>
    </citation>
    <scope>NUCLEOTIDE SEQUENCE [LARGE SCALE GENOMIC DNA]</scope>
    <source>
        <strain evidence="5">JCM 11650</strain>
    </source>
</reference>
<keyword evidence="3" id="KW-0472">Membrane</keyword>
<accession>A0ABV9H1J0</accession>
<dbReference type="EMBL" id="JBHSEW010000013">
    <property type="protein sequence ID" value="MFC4623239.1"/>
    <property type="molecule type" value="Genomic_DNA"/>
</dbReference>
<sequence length="339" mass="37105">MLLHSAFHLPRTLRRALLSALAVGAVLAAYFQLPTLAYYWGQSLLHETQLRPTSLWLPDYRVVIQGRPLQGVDKNLSGLTFSDSTDTLFATTNNPAQIVELTAEGDVLRTIRVHGARDTEGITHIEGGRFMLSGERHNALYTVDIGPDSREVQAREMVRLPLETLHHNLGVETVSWDAGAQRLLVGQEKWPLRLWSLHGVQPDMLPPLPHALLSTPSSPSVPSASQIAPAWPGQPWGALFINDLASVTAHAPTGNLLLLSEESALVVEYDRQGAPVSLLPLWRGLHGLARKIPQPEGLALAPDGRLFIVSEPNLFYRFEKQPALPGHCCVPAASMRATS</sequence>
<dbReference type="CDD" id="cd09971">
    <property type="entry name" value="SdiA-regulated"/>
    <property type="match status" value="1"/>
</dbReference>
<evidence type="ECO:0000256" key="2">
    <source>
        <dbReference type="ARBA" id="ARBA00022475"/>
    </source>
</evidence>
<proteinExistence type="predicted"/>
<organism evidence="4 5">
    <name type="scientific">Comamonas nitrativorans</name>
    <dbReference type="NCBI Taxonomy" id="108437"/>
    <lineage>
        <taxon>Bacteria</taxon>
        <taxon>Pseudomonadati</taxon>
        <taxon>Pseudomonadota</taxon>
        <taxon>Betaproteobacteria</taxon>
        <taxon>Burkholderiales</taxon>
        <taxon>Comamonadaceae</taxon>
        <taxon>Comamonas</taxon>
    </lineage>
</organism>
<comment type="subcellular location">
    <subcellularLocation>
        <location evidence="1">Cell membrane</location>
    </subcellularLocation>
</comment>
<comment type="caution">
    <text evidence="4">The sequence shown here is derived from an EMBL/GenBank/DDBJ whole genome shotgun (WGS) entry which is preliminary data.</text>
</comment>
<dbReference type="Proteomes" id="UP001595967">
    <property type="component" value="Unassembled WGS sequence"/>
</dbReference>
<gene>
    <name evidence="4" type="ORF">ACFO3A_13590</name>
</gene>
<evidence type="ECO:0000313" key="4">
    <source>
        <dbReference type="EMBL" id="MFC4623239.1"/>
    </source>
</evidence>
<evidence type="ECO:0000256" key="3">
    <source>
        <dbReference type="ARBA" id="ARBA00023136"/>
    </source>
</evidence>
<dbReference type="SUPFAM" id="SSF50956">
    <property type="entry name" value="Thermostable phytase (3-phytase)"/>
    <property type="match status" value="1"/>
</dbReference>
<name>A0ABV9H1J0_9BURK</name>
<dbReference type="RefSeq" id="WP_377727387.1">
    <property type="nucleotide sequence ID" value="NZ_JBHSEW010000013.1"/>
</dbReference>